<dbReference type="Proteomes" id="UP001156690">
    <property type="component" value="Unassembled WGS sequence"/>
</dbReference>
<accession>A0AAV5P0P0</accession>
<proteinExistence type="predicted"/>
<keyword evidence="2" id="KW-1185">Reference proteome</keyword>
<name>A0AAV5P0P0_9VIBR</name>
<comment type="caution">
    <text evidence="1">The sequence shown here is derived from an EMBL/GenBank/DDBJ whole genome shotgun (WGS) entry which is preliminary data.</text>
</comment>
<evidence type="ECO:0000313" key="2">
    <source>
        <dbReference type="Proteomes" id="UP001156690"/>
    </source>
</evidence>
<sequence>MKTIVTLLVFLISFAGAYFFYFQGDFDPIKTPLDIDSIEGTPQKETEVKVLSEDANFPTPVIELQQTLSHGIQHLDAPELPLVHEDLKEFAEQNMTQDIPIPEELIKLNQELDRLQALVGAPQN</sequence>
<reference evidence="2" key="1">
    <citation type="journal article" date="2019" name="Int. J. Syst. Evol. Microbiol.">
        <title>The Global Catalogue of Microorganisms (GCM) 10K type strain sequencing project: providing services to taxonomists for standard genome sequencing and annotation.</title>
        <authorList>
            <consortium name="The Broad Institute Genomics Platform"/>
            <consortium name="The Broad Institute Genome Sequencing Center for Infectious Disease"/>
            <person name="Wu L."/>
            <person name="Ma J."/>
        </authorList>
    </citation>
    <scope>NUCLEOTIDE SEQUENCE [LARGE SCALE GENOMIC DNA]</scope>
    <source>
        <strain evidence="2">NBRC 15640</strain>
    </source>
</reference>
<organism evidence="1 2">
    <name type="scientific">Vibrio penaeicida</name>
    <dbReference type="NCBI Taxonomy" id="104609"/>
    <lineage>
        <taxon>Bacteria</taxon>
        <taxon>Pseudomonadati</taxon>
        <taxon>Pseudomonadota</taxon>
        <taxon>Gammaproteobacteria</taxon>
        <taxon>Vibrionales</taxon>
        <taxon>Vibrionaceae</taxon>
        <taxon>Vibrio</taxon>
    </lineage>
</organism>
<dbReference type="AlphaFoldDB" id="A0AAV5P0P0"/>
<protein>
    <submittedName>
        <fullName evidence="1">Uncharacterized protein</fullName>
    </submittedName>
</protein>
<dbReference type="EMBL" id="BSNX01000075">
    <property type="protein sequence ID" value="GLQ76314.1"/>
    <property type="molecule type" value="Genomic_DNA"/>
</dbReference>
<dbReference type="RefSeq" id="WP_126609051.1">
    <property type="nucleotide sequence ID" value="NZ_AP025145.1"/>
</dbReference>
<gene>
    <name evidence="1" type="ORF">GCM10007932_56770</name>
</gene>
<evidence type="ECO:0000313" key="1">
    <source>
        <dbReference type="EMBL" id="GLQ76314.1"/>
    </source>
</evidence>